<accession>A0A1Q3AJA2</accession>
<dbReference type="InterPro" id="IPR015943">
    <property type="entry name" value="WD40/YVTN_repeat-like_dom_sf"/>
</dbReference>
<evidence type="ECO:0000256" key="3">
    <source>
        <dbReference type="ARBA" id="ARBA00022737"/>
    </source>
</evidence>
<keyword evidence="2 5" id="KW-0853">WD repeat</keyword>
<dbReference type="InterPro" id="IPR037850">
    <property type="entry name" value="RBBP5/Swd1"/>
</dbReference>
<dbReference type="Proteomes" id="UP000187013">
    <property type="component" value="Unassembled WGS sequence"/>
</dbReference>
<dbReference type="OrthoDB" id="196858at2759"/>
<evidence type="ECO:0000256" key="4">
    <source>
        <dbReference type="ARBA" id="ARBA00023242"/>
    </source>
</evidence>
<dbReference type="PROSITE" id="PS50082">
    <property type="entry name" value="WD_REPEATS_2"/>
    <property type="match status" value="1"/>
</dbReference>
<evidence type="ECO:0000313" key="7">
    <source>
        <dbReference type="Proteomes" id="UP000187013"/>
    </source>
</evidence>
<evidence type="ECO:0000256" key="2">
    <source>
        <dbReference type="ARBA" id="ARBA00022574"/>
    </source>
</evidence>
<gene>
    <name evidence="6" type="ORF">ZYGR_0AY02020</name>
</gene>
<dbReference type="EMBL" id="BDGX01000051">
    <property type="protein sequence ID" value="GAV55809.1"/>
    <property type="molecule type" value="Genomic_DNA"/>
</dbReference>
<evidence type="ECO:0000256" key="1">
    <source>
        <dbReference type="ARBA" id="ARBA00004123"/>
    </source>
</evidence>
<dbReference type="Pfam" id="PF00400">
    <property type="entry name" value="WD40"/>
    <property type="match status" value="1"/>
</dbReference>
<evidence type="ECO:0000313" key="6">
    <source>
        <dbReference type="EMBL" id="GAV55809.1"/>
    </source>
</evidence>
<dbReference type="PANTHER" id="PTHR44040">
    <property type="entry name" value="RETINOBLASTOMA-BINDING PROTEIN 5"/>
    <property type="match status" value="1"/>
</dbReference>
<reference evidence="6 7" key="1">
    <citation type="submission" date="2016-08" db="EMBL/GenBank/DDBJ databases">
        <title>Draft genome sequence of allopolyploid Zygosaccharomyces rouxii.</title>
        <authorList>
            <person name="Watanabe J."/>
            <person name="Uehara K."/>
            <person name="Mogi Y."/>
            <person name="Tsukioka Y."/>
        </authorList>
    </citation>
    <scope>NUCLEOTIDE SEQUENCE [LARGE SCALE GENOMIC DNA]</scope>
    <source>
        <strain evidence="6 7">NBRC 110957</strain>
    </source>
</reference>
<dbReference type="Gene3D" id="2.130.10.10">
    <property type="entry name" value="YVTN repeat-like/Quinoprotein amine dehydrogenase"/>
    <property type="match status" value="2"/>
</dbReference>
<protein>
    <submittedName>
        <fullName evidence="6">Uncharacterized protein</fullName>
    </submittedName>
</protein>
<keyword evidence="4" id="KW-0539">Nucleus</keyword>
<evidence type="ECO:0000256" key="5">
    <source>
        <dbReference type="PROSITE-ProRule" id="PRU00221"/>
    </source>
</evidence>
<name>A0A1Q3AJA2_ZYGRO</name>
<dbReference type="PROSITE" id="PS50294">
    <property type="entry name" value="WD_REPEATS_REGION"/>
    <property type="match status" value="1"/>
</dbReference>
<dbReference type="PROSITE" id="PS00678">
    <property type="entry name" value="WD_REPEATS_1"/>
    <property type="match status" value="1"/>
</dbReference>
<dbReference type="SMART" id="SM00320">
    <property type="entry name" value="WD40"/>
    <property type="match status" value="5"/>
</dbReference>
<dbReference type="PANTHER" id="PTHR44040:SF1">
    <property type="entry name" value="RETINOBLASTOMA-BINDING PROTEIN 5"/>
    <property type="match status" value="1"/>
</dbReference>
<comment type="subcellular location">
    <subcellularLocation>
        <location evidence="1">Nucleus</location>
    </subcellularLocation>
</comment>
<dbReference type="SUPFAM" id="SSF50978">
    <property type="entry name" value="WD40 repeat-like"/>
    <property type="match status" value="1"/>
</dbReference>
<comment type="caution">
    <text evidence="6">The sequence shown here is derived from an EMBL/GenBank/DDBJ whole genome shotgun (WGS) entry which is preliminary data.</text>
</comment>
<proteinExistence type="predicted"/>
<dbReference type="InterPro" id="IPR019775">
    <property type="entry name" value="WD40_repeat_CS"/>
</dbReference>
<organism evidence="6 7">
    <name type="scientific">Zygosaccharomyces rouxii</name>
    <dbReference type="NCBI Taxonomy" id="4956"/>
    <lineage>
        <taxon>Eukaryota</taxon>
        <taxon>Fungi</taxon>
        <taxon>Dikarya</taxon>
        <taxon>Ascomycota</taxon>
        <taxon>Saccharomycotina</taxon>
        <taxon>Saccharomycetes</taxon>
        <taxon>Saccharomycetales</taxon>
        <taxon>Saccharomycetaceae</taxon>
        <taxon>Zygosaccharomyces</taxon>
    </lineage>
</organism>
<sequence length="477" mass="54701">MVTCSKHSYSERIEKWKKKRLIVLCLIVKTRVTINNRKKSKEIQMTNLLLQDPFSVLKEYPDKLTYSLENPLHTECVRFSPRGDYLALGCSNGGVVIYDMDTFRPICVLGNKMGAHMRSVQSISWSPDGKYLLTGSRDWSVKLWDLASAAQPLKQVRFDSPIWNCQWVEADQFVCVVTVLEESSAFLIDFALDQPLIRTLHGDENNDDHGYVLTSTVHTKFSDIIFTGTSKGWINVYQLYKGESDSNVARMMKGLKVANGNIKHVIVSQQGDKIAVNCSDRSIRQYAFTLAADHSSVELELEHKYQDVINKLQWNSIFFSNKAAEYLVASTHGSSAHELYLWETSSGTLVRVLEGSEEELMDIDWNFYKMFIASNGLESGDVYIWSIVIAPKWSALAPDFEEVEENVDYREKEDEFDQIDELEQQEELNQAEEVDIDLRTREQFDVRGNDLLITQFTIPTDYERILTLKAAKLSHDY</sequence>
<dbReference type="InterPro" id="IPR001680">
    <property type="entry name" value="WD40_rpt"/>
</dbReference>
<dbReference type="InterPro" id="IPR036322">
    <property type="entry name" value="WD40_repeat_dom_sf"/>
</dbReference>
<feature type="repeat" description="WD" evidence="5">
    <location>
        <begin position="113"/>
        <end position="154"/>
    </location>
</feature>
<dbReference type="GO" id="GO:0048188">
    <property type="term" value="C:Set1C/COMPASS complex"/>
    <property type="evidence" value="ECO:0007669"/>
    <property type="project" value="InterPro"/>
</dbReference>
<dbReference type="AlphaFoldDB" id="A0A1Q3AJA2"/>
<keyword evidence="3" id="KW-0677">Repeat</keyword>